<sequence length="245" mass="27248">MLIGYGFQTVPPEWKVEEKTACGYVRVYDVYSGDAVYEDGGGARPLKPGSICLFPSAAPFSIRHDPKRPLCCTHLHLDVAPAVLRQMTVIPPAENSLPRKIFDALRTAAGEGNEEVLEPLAAAFEVYCRQQGLFLRLDSGISAALLAMSGDVRKNWRLRELGALAGYSESYFIRRFRAEVGVSPHQYLISCRMKHAARLLWNKEVPVGQVAEQSGYPDLKAFSRAFRNHYGLSPSAYRQAGRLFP</sequence>
<comment type="caution">
    <text evidence="7">The sequence shown here is derived from an EMBL/GenBank/DDBJ whole genome shotgun (WGS) entry which is preliminary data.</text>
</comment>
<dbReference type="SUPFAM" id="SSF46689">
    <property type="entry name" value="Homeodomain-like"/>
    <property type="match status" value="2"/>
</dbReference>
<gene>
    <name evidence="7" type="ORF">IAB51_09075</name>
</gene>
<evidence type="ECO:0000259" key="6">
    <source>
        <dbReference type="PROSITE" id="PS01124"/>
    </source>
</evidence>
<dbReference type="InterPro" id="IPR050204">
    <property type="entry name" value="AraC_XylS_family_regulators"/>
</dbReference>
<dbReference type="PANTHER" id="PTHR46796:SF13">
    <property type="entry name" value="HTH-TYPE TRANSCRIPTIONAL ACTIVATOR RHAS"/>
    <property type="match status" value="1"/>
</dbReference>
<reference evidence="7" key="2">
    <citation type="journal article" date="2021" name="PeerJ">
        <title>Extensive microbial diversity within the chicken gut microbiome revealed by metagenomics and culture.</title>
        <authorList>
            <person name="Gilroy R."/>
            <person name="Ravi A."/>
            <person name="Getino M."/>
            <person name="Pursley I."/>
            <person name="Horton D.L."/>
            <person name="Alikhan N.F."/>
            <person name="Baker D."/>
            <person name="Gharbi K."/>
            <person name="Hall N."/>
            <person name="Watson M."/>
            <person name="Adriaenssens E.M."/>
            <person name="Foster-Nyarko E."/>
            <person name="Jarju S."/>
            <person name="Secka A."/>
            <person name="Antonio M."/>
            <person name="Oren A."/>
            <person name="Chaudhuri R.R."/>
            <person name="La Ragione R."/>
            <person name="Hildebrand F."/>
            <person name="Pallen M.J."/>
        </authorList>
    </citation>
    <scope>NUCLEOTIDE SEQUENCE</scope>
    <source>
        <strain evidence="7">CHK199-13235</strain>
    </source>
</reference>
<protein>
    <submittedName>
        <fullName evidence="7">Helix-turn-helix transcriptional regulator</fullName>
    </submittedName>
</protein>
<dbReference type="SUPFAM" id="SSF51215">
    <property type="entry name" value="Regulatory protein AraC"/>
    <property type="match status" value="1"/>
</dbReference>
<dbReference type="Pfam" id="PF12833">
    <property type="entry name" value="HTH_18"/>
    <property type="match status" value="1"/>
</dbReference>
<dbReference type="SMART" id="SM00342">
    <property type="entry name" value="HTH_ARAC"/>
    <property type="match status" value="1"/>
</dbReference>
<evidence type="ECO:0000256" key="3">
    <source>
        <dbReference type="ARBA" id="ARBA00023125"/>
    </source>
</evidence>
<reference evidence="7" key="1">
    <citation type="submission" date="2020-10" db="EMBL/GenBank/DDBJ databases">
        <authorList>
            <person name="Gilroy R."/>
        </authorList>
    </citation>
    <scope>NUCLEOTIDE SEQUENCE</scope>
    <source>
        <strain evidence="7">CHK199-13235</strain>
    </source>
</reference>
<dbReference type="InterPro" id="IPR020449">
    <property type="entry name" value="Tscrpt_reg_AraC-type_HTH"/>
</dbReference>
<accession>A0A9D1FN90</accession>
<keyword evidence="4" id="KW-0010">Activator</keyword>
<evidence type="ECO:0000256" key="4">
    <source>
        <dbReference type="ARBA" id="ARBA00023159"/>
    </source>
</evidence>
<dbReference type="GO" id="GO:0003700">
    <property type="term" value="F:DNA-binding transcription factor activity"/>
    <property type="evidence" value="ECO:0007669"/>
    <property type="project" value="InterPro"/>
</dbReference>
<evidence type="ECO:0000313" key="8">
    <source>
        <dbReference type="Proteomes" id="UP000824002"/>
    </source>
</evidence>
<dbReference type="EMBL" id="DVJP01000059">
    <property type="protein sequence ID" value="HIS76946.1"/>
    <property type="molecule type" value="Genomic_DNA"/>
</dbReference>
<evidence type="ECO:0000256" key="5">
    <source>
        <dbReference type="ARBA" id="ARBA00023163"/>
    </source>
</evidence>
<feature type="domain" description="HTH araC/xylS-type" evidence="6">
    <location>
        <begin position="142"/>
        <end position="240"/>
    </location>
</feature>
<dbReference type="GO" id="GO:0043565">
    <property type="term" value="F:sequence-specific DNA binding"/>
    <property type="evidence" value="ECO:0007669"/>
    <property type="project" value="InterPro"/>
</dbReference>
<dbReference type="InterPro" id="IPR018062">
    <property type="entry name" value="HTH_AraC-typ_CS"/>
</dbReference>
<dbReference type="PROSITE" id="PS00041">
    <property type="entry name" value="HTH_ARAC_FAMILY_1"/>
    <property type="match status" value="1"/>
</dbReference>
<keyword evidence="3" id="KW-0238">DNA-binding</keyword>
<dbReference type="InterPro" id="IPR037923">
    <property type="entry name" value="HTH-like"/>
</dbReference>
<dbReference type="PRINTS" id="PR00032">
    <property type="entry name" value="HTHARAC"/>
</dbReference>
<dbReference type="Gene3D" id="1.10.10.60">
    <property type="entry name" value="Homeodomain-like"/>
    <property type="match status" value="2"/>
</dbReference>
<keyword evidence="5" id="KW-0804">Transcription</keyword>
<dbReference type="PANTHER" id="PTHR46796">
    <property type="entry name" value="HTH-TYPE TRANSCRIPTIONAL ACTIVATOR RHAS-RELATED"/>
    <property type="match status" value="1"/>
</dbReference>
<evidence type="ECO:0000256" key="1">
    <source>
        <dbReference type="ARBA" id="ARBA00022490"/>
    </source>
</evidence>
<organism evidence="7 8">
    <name type="scientific">Candidatus Merdivicinus excrementipullorum</name>
    <dbReference type="NCBI Taxonomy" id="2840867"/>
    <lineage>
        <taxon>Bacteria</taxon>
        <taxon>Bacillati</taxon>
        <taxon>Bacillota</taxon>
        <taxon>Clostridia</taxon>
        <taxon>Eubacteriales</taxon>
        <taxon>Oscillospiraceae</taxon>
        <taxon>Oscillospiraceae incertae sedis</taxon>
        <taxon>Candidatus Merdivicinus</taxon>
    </lineage>
</organism>
<dbReference type="AlphaFoldDB" id="A0A9D1FN90"/>
<keyword evidence="1" id="KW-0963">Cytoplasm</keyword>
<evidence type="ECO:0000256" key="2">
    <source>
        <dbReference type="ARBA" id="ARBA00023015"/>
    </source>
</evidence>
<proteinExistence type="predicted"/>
<dbReference type="Proteomes" id="UP000824002">
    <property type="component" value="Unassembled WGS sequence"/>
</dbReference>
<dbReference type="InterPro" id="IPR009057">
    <property type="entry name" value="Homeodomain-like_sf"/>
</dbReference>
<dbReference type="PROSITE" id="PS01124">
    <property type="entry name" value="HTH_ARAC_FAMILY_2"/>
    <property type="match status" value="1"/>
</dbReference>
<name>A0A9D1FN90_9FIRM</name>
<keyword evidence="2" id="KW-0805">Transcription regulation</keyword>
<evidence type="ECO:0000313" key="7">
    <source>
        <dbReference type="EMBL" id="HIS76946.1"/>
    </source>
</evidence>
<dbReference type="InterPro" id="IPR018060">
    <property type="entry name" value="HTH_AraC"/>
</dbReference>